<dbReference type="PANTHER" id="PTHR43129:SF1">
    <property type="entry name" value="FOSMIDOMYCIN RESISTANCE PROTEIN"/>
    <property type="match status" value="1"/>
</dbReference>
<dbReference type="SUPFAM" id="SSF103473">
    <property type="entry name" value="MFS general substrate transporter"/>
    <property type="match status" value="1"/>
</dbReference>
<dbReference type="KEGG" id="mhk:DFR87_04105"/>
<dbReference type="STRING" id="1293036.GCA_001315825_01248"/>
<dbReference type="Gene3D" id="1.20.1250.20">
    <property type="entry name" value="MFS general substrate transporter like domains"/>
    <property type="match status" value="2"/>
</dbReference>
<reference evidence="3 4" key="1">
    <citation type="submission" date="2018-05" db="EMBL/GenBank/DDBJ databases">
        <title>Complete Genome Sequences of Extremely Thermoacidophilic, Metal-Mobilizing Type-Strain Members of the Archaeal Family Sulfolobaceae: Acidianus brierleyi DSM-1651T, Acidianus sulfidivorans DSM-18786T, Metallosphaera hakonensis DSM-7519T, and Metallosphaera prunae DSM-10039T.</title>
        <authorList>
            <person name="Counts J.A."/>
            <person name="Kelly R.M."/>
        </authorList>
    </citation>
    <scope>NUCLEOTIDE SEQUENCE [LARGE SCALE GENOMIC DNA]</scope>
    <source>
        <strain evidence="3 4">HO1-1</strain>
    </source>
</reference>
<feature type="transmembrane region" description="Helical" evidence="1">
    <location>
        <begin position="208"/>
        <end position="226"/>
    </location>
</feature>
<name>A0A2U9IX28_9CREN</name>
<keyword evidence="1" id="KW-0472">Membrane</keyword>
<feature type="transmembrane region" description="Helical" evidence="1">
    <location>
        <begin position="278"/>
        <end position="296"/>
    </location>
</feature>
<dbReference type="InterPro" id="IPR020846">
    <property type="entry name" value="MFS_dom"/>
</dbReference>
<gene>
    <name evidence="3" type="ORF">DFR87_04105</name>
</gene>
<feature type="transmembrane region" description="Helical" evidence="1">
    <location>
        <begin position="75"/>
        <end position="92"/>
    </location>
</feature>
<sequence>MESKYFRVLTFTSLAHFANDGVFLIFPLLIVYYTTEEKISVVFLGGLAIVYTLLSGLLSPLIGDFADKRDKDPEFIALGILVEAMAIGFFTLSFLVRFLAIPFITLGALLLGAGQAFYHPLGGAMLSRTFGKTSGRALGINGSMGSLGRALIPSIISFMIIGLGEILGLGIFTLYMAIVAFIIYVGLMNIRRGSSSLVRKSSEKLDRSFYKFLIILGALVFLRSMFITGTTTFLGEFIYQVYLSKAFTGLFLTIGFLGSVVGQPFFGWLTERIGGRTTFIVSSVLSIVFFGLFLVFPRDLYLSLISYVLFTFAAFTAFPILLGYIGQTFPKNFFTVANSYVWGVGNTIGGAAGTALVTGLLDVHYTILFSFYVLFTIAIISTVLSPLIPKASSLGKKSE</sequence>
<keyword evidence="1" id="KW-1133">Transmembrane helix</keyword>
<feature type="transmembrane region" description="Helical" evidence="1">
    <location>
        <begin position="246"/>
        <end position="266"/>
    </location>
</feature>
<feature type="domain" description="Major facilitator superfamily (MFS) profile" evidence="2">
    <location>
        <begin position="8"/>
        <end position="393"/>
    </location>
</feature>
<dbReference type="AlphaFoldDB" id="A0A2U9IX28"/>
<dbReference type="Proteomes" id="UP000247586">
    <property type="component" value="Chromosome"/>
</dbReference>
<organism evidence="3 4">
    <name type="scientific">Metallosphaera hakonensis JCM 8857 = DSM 7519</name>
    <dbReference type="NCBI Taxonomy" id="1293036"/>
    <lineage>
        <taxon>Archaea</taxon>
        <taxon>Thermoproteota</taxon>
        <taxon>Thermoprotei</taxon>
        <taxon>Sulfolobales</taxon>
        <taxon>Sulfolobaceae</taxon>
        <taxon>Metallosphaera</taxon>
    </lineage>
</organism>
<feature type="transmembrane region" description="Helical" evidence="1">
    <location>
        <begin position="138"/>
        <end position="160"/>
    </location>
</feature>
<dbReference type="EMBL" id="CP029287">
    <property type="protein sequence ID" value="AWS00544.1"/>
    <property type="molecule type" value="Genomic_DNA"/>
</dbReference>
<keyword evidence="1" id="KW-0812">Transmembrane</keyword>
<reference evidence="4" key="3">
    <citation type="submission" date="2020-03" db="EMBL/GenBank/DDBJ databases">
        <title>Sequencing and Assembly of Multiple Reported Metal-Biooxidizing Members of the Extremely Thermoacidophilic Archaeal Family Sulfolobaceae.</title>
        <authorList>
            <person name="Counts J.A."/>
            <person name="Kelly R.M."/>
        </authorList>
    </citation>
    <scope>NUCLEOTIDE SEQUENCE [LARGE SCALE GENOMIC DNA]</scope>
    <source>
        <strain evidence="4">HO1-1</strain>
    </source>
</reference>
<reference evidence="4" key="2">
    <citation type="submission" date="2020-03" db="EMBL/GenBank/DDBJ databases">
        <title>Complete Genome Sequences of Extremely Thermoacidophilic, Metal-Mobilizing Type-Strain Members of the Archaeal Family Sulfolobaceae: Acidianus brierleyi DSM-1651T, Acidianus sulfidivorans DSM-18786T, Metallosphaera hakonensis DSM-7519T, and Metallosphaera prunae DSM-10039T.</title>
        <authorList>
            <person name="Counts J.A."/>
            <person name="Kelly R.M."/>
        </authorList>
    </citation>
    <scope>NUCLEOTIDE SEQUENCE [LARGE SCALE GENOMIC DNA]</scope>
    <source>
        <strain evidence="4">HO1-1</strain>
    </source>
</reference>
<dbReference type="InterPro" id="IPR036259">
    <property type="entry name" value="MFS_trans_sf"/>
</dbReference>
<evidence type="ECO:0000259" key="2">
    <source>
        <dbReference type="PROSITE" id="PS50850"/>
    </source>
</evidence>
<feature type="transmembrane region" description="Helical" evidence="1">
    <location>
        <begin position="337"/>
        <end position="361"/>
    </location>
</feature>
<accession>A0A2U9IX28</accession>
<dbReference type="GO" id="GO:0005886">
    <property type="term" value="C:plasma membrane"/>
    <property type="evidence" value="ECO:0007669"/>
    <property type="project" value="TreeGrafter"/>
</dbReference>
<feature type="transmembrane region" description="Helical" evidence="1">
    <location>
        <begin position="12"/>
        <end position="33"/>
    </location>
</feature>
<dbReference type="GO" id="GO:0022857">
    <property type="term" value="F:transmembrane transporter activity"/>
    <property type="evidence" value="ECO:0007669"/>
    <property type="project" value="InterPro"/>
</dbReference>
<feature type="transmembrane region" description="Helical" evidence="1">
    <location>
        <begin position="39"/>
        <end position="63"/>
    </location>
</feature>
<feature type="transmembrane region" description="Helical" evidence="1">
    <location>
        <begin position="302"/>
        <end position="325"/>
    </location>
</feature>
<proteinExistence type="predicted"/>
<dbReference type="InterPro" id="IPR011701">
    <property type="entry name" value="MFS"/>
</dbReference>
<dbReference type="PROSITE" id="PS50850">
    <property type="entry name" value="MFS"/>
    <property type="match status" value="1"/>
</dbReference>
<dbReference type="Pfam" id="PF07690">
    <property type="entry name" value="MFS_1"/>
    <property type="match status" value="1"/>
</dbReference>
<dbReference type="RefSeq" id="WP_110369744.1">
    <property type="nucleotide sequence ID" value="NZ_CP029287.2"/>
</dbReference>
<feature type="transmembrane region" description="Helical" evidence="1">
    <location>
        <begin position="367"/>
        <end position="388"/>
    </location>
</feature>
<dbReference type="OrthoDB" id="29061at2157"/>
<feature type="transmembrane region" description="Helical" evidence="1">
    <location>
        <begin position="166"/>
        <end position="187"/>
    </location>
</feature>
<dbReference type="GeneID" id="36834497"/>
<keyword evidence="4" id="KW-1185">Reference proteome</keyword>
<feature type="transmembrane region" description="Helical" evidence="1">
    <location>
        <begin position="98"/>
        <end position="118"/>
    </location>
</feature>
<evidence type="ECO:0000313" key="3">
    <source>
        <dbReference type="EMBL" id="AWS00544.1"/>
    </source>
</evidence>
<evidence type="ECO:0000256" key="1">
    <source>
        <dbReference type="SAM" id="Phobius"/>
    </source>
</evidence>
<dbReference type="PANTHER" id="PTHR43129">
    <property type="entry name" value="FOSMIDOMYCIN RESISTANCE PROTEIN"/>
    <property type="match status" value="1"/>
</dbReference>
<protein>
    <submittedName>
        <fullName evidence="3">MFS transporter</fullName>
    </submittedName>
</protein>
<evidence type="ECO:0000313" key="4">
    <source>
        <dbReference type="Proteomes" id="UP000247586"/>
    </source>
</evidence>